<comment type="similarity">
    <text evidence="3">Belongs to the peptidase M20A family.</text>
</comment>
<dbReference type="CDD" id="cd03895">
    <property type="entry name" value="M20_ArgE_DapE-like"/>
    <property type="match status" value="1"/>
</dbReference>
<dbReference type="Proteomes" id="UP000006867">
    <property type="component" value="Chromosome"/>
</dbReference>
<dbReference type="Pfam" id="PF07687">
    <property type="entry name" value="M20_dimer"/>
    <property type="match status" value="1"/>
</dbReference>
<dbReference type="InterPro" id="IPR011650">
    <property type="entry name" value="Peptidase_M20_dimer"/>
</dbReference>
<evidence type="ECO:0000256" key="7">
    <source>
        <dbReference type="ARBA" id="ARBA00023285"/>
    </source>
</evidence>
<dbReference type="EC" id="3.5.1.16" evidence="9"/>
<dbReference type="SUPFAM" id="SSF53187">
    <property type="entry name" value="Zn-dependent exopeptidases"/>
    <property type="match status" value="1"/>
</dbReference>
<dbReference type="InterPro" id="IPR010182">
    <property type="entry name" value="ArgE/DapE"/>
</dbReference>
<dbReference type="NCBIfam" id="NF005306">
    <property type="entry name" value="PRK06837.1"/>
    <property type="match status" value="1"/>
</dbReference>
<feature type="domain" description="Peptidase M20 dimerisation" evidence="8">
    <location>
        <begin position="201"/>
        <end position="313"/>
    </location>
</feature>
<evidence type="ECO:0000256" key="1">
    <source>
        <dbReference type="ARBA" id="ARBA00001941"/>
    </source>
</evidence>
<dbReference type="Pfam" id="PF01546">
    <property type="entry name" value="Peptidase_M20"/>
    <property type="match status" value="1"/>
</dbReference>
<gene>
    <name evidence="9" type="ordered locus">BATR1942_08575</name>
</gene>
<comment type="cofactor">
    <cofactor evidence="2">
        <name>Zn(2+)</name>
        <dbReference type="ChEBI" id="CHEBI:29105"/>
    </cofactor>
</comment>
<dbReference type="NCBIfam" id="NF005373">
    <property type="entry name" value="PRK06915.1"/>
    <property type="match status" value="1"/>
</dbReference>
<keyword evidence="4" id="KW-0479">Metal-binding</keyword>
<sequence length="434" mass="48230">MQQIEKQVVDWLDNHLAKAIRLLKRLVGEKSTFGAEFNAQAIVLEKLRQFKMDIDVWEPSLKQLKQHPYFKSDRTDFSESPNIVAKKAGESNGRSLILNGHIDVVPAGDIKAWKSEPFQAAEENGRIYGRGSTDMKGGNTALLFALEALHACGVKLKGDLFFQSVVDEECGGAGTLSAIMRGYRADGALIPEPTNMKLFIKQQGSLWFRITVKGLSAHGGTRYEGVSAIEKSMHVISALQELEKVRNARISDPLYEGIPIPVPINVGSIAGGEWPSSVCDRAVIQGRCGIAPHEKPEAVKEEMTNWLKDLEYRDEWFKRHPVKLEWYGAQWLPNDLPKDHDLVSVLQSSYEKIRHTEPVIEASPWGTDGGLLHHAAQTPVIVFGPGETKTAHQANEYIEIEALLESAKIISLFIMDWCGIHEQGSEADDQSDEA</sequence>
<comment type="cofactor">
    <cofactor evidence="1">
        <name>Co(2+)</name>
        <dbReference type="ChEBI" id="CHEBI:48828"/>
    </cofactor>
</comment>
<organism evidence="9 10">
    <name type="scientific">Bacillus atrophaeus (strain 1942)</name>
    <dbReference type="NCBI Taxonomy" id="720555"/>
    <lineage>
        <taxon>Bacteria</taxon>
        <taxon>Bacillati</taxon>
        <taxon>Bacillota</taxon>
        <taxon>Bacilli</taxon>
        <taxon>Bacillales</taxon>
        <taxon>Bacillaceae</taxon>
        <taxon>Bacillus</taxon>
    </lineage>
</organism>
<dbReference type="InterPro" id="IPR050072">
    <property type="entry name" value="Peptidase_M20A"/>
</dbReference>
<dbReference type="PANTHER" id="PTHR43808">
    <property type="entry name" value="ACETYLORNITHINE DEACETYLASE"/>
    <property type="match status" value="1"/>
</dbReference>
<dbReference type="InterPro" id="IPR002933">
    <property type="entry name" value="Peptidase_M20"/>
</dbReference>
<evidence type="ECO:0000256" key="4">
    <source>
        <dbReference type="ARBA" id="ARBA00022723"/>
    </source>
</evidence>
<keyword evidence="10" id="KW-1185">Reference proteome</keyword>
<keyword evidence="7" id="KW-0170">Cobalt</keyword>
<evidence type="ECO:0000259" key="8">
    <source>
        <dbReference type="Pfam" id="PF07687"/>
    </source>
</evidence>
<dbReference type="InterPro" id="IPR036264">
    <property type="entry name" value="Bact_exopeptidase_dim_dom"/>
</dbReference>
<reference evidence="9 10" key="1">
    <citation type="journal article" date="2011" name="Front. Microbiol.">
        <title>Genomic signatures of strain selection and enhancement in Bacillus atrophaeus var. globigii, a historical biowarfare simulant.</title>
        <authorList>
            <person name="Gibbons H.S."/>
            <person name="Broomall S.M."/>
            <person name="McNew L.A."/>
            <person name="Daligault H."/>
            <person name="Chapman C."/>
            <person name="Bruce D."/>
            <person name="Karavis M."/>
            <person name="Krepps M."/>
            <person name="McGregor P.A."/>
            <person name="Hong C."/>
            <person name="Park K.H."/>
            <person name="Akmal A."/>
            <person name="Feldman A."/>
            <person name="Lin J.S."/>
            <person name="Chang W.E."/>
            <person name="Higgs B.W."/>
            <person name="Demirev P."/>
            <person name="Lindquist J."/>
            <person name="Liem A."/>
            <person name="Fochler E."/>
            <person name="Read T.D."/>
            <person name="Tapia R."/>
            <person name="Johnson S."/>
            <person name="Bishop-Lilly K.A."/>
            <person name="Detter C."/>
            <person name="Han C."/>
            <person name="Sozhamannan S."/>
            <person name="Rosenzweig C.N."/>
            <person name="Skowronski E.W."/>
        </authorList>
    </citation>
    <scope>NUCLEOTIDE SEQUENCE [LARGE SCALE GENOMIC DNA]</scope>
    <source>
        <strain evidence="9 10">1942</strain>
    </source>
</reference>
<accession>A0ABM5LXQ1</accession>
<evidence type="ECO:0000256" key="3">
    <source>
        <dbReference type="ARBA" id="ARBA00006247"/>
    </source>
</evidence>
<dbReference type="Gene3D" id="3.40.630.10">
    <property type="entry name" value="Zn peptidases"/>
    <property type="match status" value="1"/>
</dbReference>
<evidence type="ECO:0000313" key="10">
    <source>
        <dbReference type="Proteomes" id="UP000006867"/>
    </source>
</evidence>
<proteinExistence type="inferred from homology"/>
<dbReference type="GO" id="GO:0008777">
    <property type="term" value="F:acetylornithine deacetylase activity"/>
    <property type="evidence" value="ECO:0007669"/>
    <property type="project" value="UniProtKB-EC"/>
</dbReference>
<dbReference type="Gene3D" id="3.30.70.360">
    <property type="match status" value="1"/>
</dbReference>
<keyword evidence="5 9" id="KW-0378">Hydrolase</keyword>
<dbReference type="EMBL" id="CP002207">
    <property type="protein sequence ID" value="ADP32648.1"/>
    <property type="molecule type" value="Genomic_DNA"/>
</dbReference>
<dbReference type="NCBIfam" id="TIGR01910">
    <property type="entry name" value="DapE-ArgE"/>
    <property type="match status" value="1"/>
</dbReference>
<evidence type="ECO:0000256" key="6">
    <source>
        <dbReference type="ARBA" id="ARBA00022833"/>
    </source>
</evidence>
<protein>
    <submittedName>
        <fullName evidence="9">Acetylornithine deacetylase</fullName>
        <ecNumber evidence="9">3.5.1.16</ecNumber>
    </submittedName>
</protein>
<evidence type="ECO:0000313" key="9">
    <source>
        <dbReference type="EMBL" id="ADP32648.1"/>
    </source>
</evidence>
<dbReference type="PANTHER" id="PTHR43808:SF25">
    <property type="entry name" value="PEPTIDASE M20 DIMERISATION DOMAIN-CONTAINING PROTEIN"/>
    <property type="match status" value="1"/>
</dbReference>
<evidence type="ECO:0000256" key="2">
    <source>
        <dbReference type="ARBA" id="ARBA00001947"/>
    </source>
</evidence>
<dbReference type="InterPro" id="IPR033687">
    <property type="entry name" value="YodQ-like"/>
</dbReference>
<keyword evidence="6" id="KW-0862">Zinc</keyword>
<name>A0ABM5LXQ1_BACA1</name>
<evidence type="ECO:0000256" key="5">
    <source>
        <dbReference type="ARBA" id="ARBA00022801"/>
    </source>
</evidence>
<dbReference type="SUPFAM" id="SSF55031">
    <property type="entry name" value="Bacterial exopeptidase dimerisation domain"/>
    <property type="match status" value="1"/>
</dbReference>